<organism evidence="3 4">
    <name type="scientific">Armadillidium nasatum</name>
    <dbReference type="NCBI Taxonomy" id="96803"/>
    <lineage>
        <taxon>Eukaryota</taxon>
        <taxon>Metazoa</taxon>
        <taxon>Ecdysozoa</taxon>
        <taxon>Arthropoda</taxon>
        <taxon>Crustacea</taxon>
        <taxon>Multicrustacea</taxon>
        <taxon>Malacostraca</taxon>
        <taxon>Eumalacostraca</taxon>
        <taxon>Peracarida</taxon>
        <taxon>Isopoda</taxon>
        <taxon>Oniscidea</taxon>
        <taxon>Crinocheta</taxon>
        <taxon>Armadillidiidae</taxon>
        <taxon>Armadillidium</taxon>
    </lineage>
</organism>
<feature type="compositionally biased region" description="Low complexity" evidence="1">
    <location>
        <begin position="326"/>
        <end position="336"/>
    </location>
</feature>
<evidence type="ECO:0000256" key="1">
    <source>
        <dbReference type="SAM" id="MobiDB-lite"/>
    </source>
</evidence>
<dbReference type="Pfam" id="PF15275">
    <property type="entry name" value="PEHE"/>
    <property type="match status" value="1"/>
</dbReference>
<dbReference type="InterPro" id="IPR029332">
    <property type="entry name" value="PEHE_dom"/>
</dbReference>
<feature type="compositionally biased region" description="Low complexity" evidence="1">
    <location>
        <begin position="286"/>
        <end position="300"/>
    </location>
</feature>
<dbReference type="OrthoDB" id="6022640at2759"/>
<dbReference type="PANTHER" id="PTHR22443:SF18">
    <property type="entry name" value="NON-SPECIFIC LETHAL 1, ISOFORM M"/>
    <property type="match status" value="1"/>
</dbReference>
<feature type="region of interest" description="Disordered" evidence="1">
    <location>
        <begin position="541"/>
        <end position="585"/>
    </location>
</feature>
<dbReference type="InterPro" id="IPR026180">
    <property type="entry name" value="NSL1"/>
</dbReference>
<evidence type="ECO:0000313" key="3">
    <source>
        <dbReference type="EMBL" id="KAB7508102.1"/>
    </source>
</evidence>
<gene>
    <name evidence="3" type="primary">Kansl1l</name>
    <name evidence="3" type="ORF">Anas_06792</name>
</gene>
<protein>
    <submittedName>
        <fullName evidence="3">KAT8 regulatory NSL complex subunit 1-like protein</fullName>
    </submittedName>
</protein>
<evidence type="ECO:0000259" key="2">
    <source>
        <dbReference type="PROSITE" id="PS52052"/>
    </source>
</evidence>
<dbReference type="EMBL" id="SEYY01000063">
    <property type="protein sequence ID" value="KAB7508102.1"/>
    <property type="molecule type" value="Genomic_DNA"/>
</dbReference>
<dbReference type="AlphaFoldDB" id="A0A5N5TPQ4"/>
<accession>A0A5N5TPQ4</accession>
<evidence type="ECO:0000313" key="4">
    <source>
        <dbReference type="Proteomes" id="UP000326759"/>
    </source>
</evidence>
<reference evidence="3 4" key="1">
    <citation type="journal article" date="2019" name="PLoS Biol.">
        <title>Sex chromosomes control vertical transmission of feminizing Wolbachia symbionts in an isopod.</title>
        <authorList>
            <person name="Becking T."/>
            <person name="Chebbi M.A."/>
            <person name="Giraud I."/>
            <person name="Moumen B."/>
            <person name="Laverre T."/>
            <person name="Caubet Y."/>
            <person name="Peccoud J."/>
            <person name="Gilbert C."/>
            <person name="Cordaux R."/>
        </authorList>
    </citation>
    <scope>NUCLEOTIDE SEQUENCE [LARGE SCALE GENOMIC DNA]</scope>
    <source>
        <strain evidence="3">ANa2</strain>
        <tissue evidence="3">Whole body excluding digestive tract and cuticle</tissue>
    </source>
</reference>
<feature type="region of interest" description="Disordered" evidence="1">
    <location>
        <begin position="424"/>
        <end position="467"/>
    </location>
</feature>
<dbReference type="GO" id="GO:0044545">
    <property type="term" value="C:NSL complex"/>
    <property type="evidence" value="ECO:0007669"/>
    <property type="project" value="TreeGrafter"/>
</dbReference>
<feature type="region of interest" description="Disordered" evidence="1">
    <location>
        <begin position="225"/>
        <end position="336"/>
    </location>
</feature>
<dbReference type="PANTHER" id="PTHR22443">
    <property type="entry name" value="NON-SPECIFIC LETHAL 1, ISOFORM M"/>
    <property type="match status" value="1"/>
</dbReference>
<keyword evidence="4" id="KW-1185">Reference proteome</keyword>
<feature type="region of interest" description="Disordered" evidence="1">
    <location>
        <begin position="665"/>
        <end position="698"/>
    </location>
</feature>
<sequence length="718" mass="79932">MGHFFSKFSYKRAIQLAEEPQHIKSPIPMKRSPAHLEMQDPALTCIGSPGPRTVLNGYHPSSKMEDMNSLNGFANGHEFLNVGCARTFGIHKVKRRRYIKPNLILKRSIDGISNNNSTNKYVKVSPVFCKCVPPVTCVLCVRFRTSNKNTSIYENYWATLSKLGAKSAFSFPEKLSRKDPGFHSILSRISEFQQGEVYSSLLKSSTWQQKCLVCKPVTTYQRENLSSSSEILEQPSVKRKKKNKEHKRNGRRKHLREDSRDRITLTGGTTKNVNDEELVDFDDESGSVQVSVSGSANSSPCPSPAFPEKGAKGGQSDLKNSKKPLTSSRQKQNSTSSSYDINNIVIPYSMAAASRVELIQYKEIPTPKWRIEEILPLPLSQRNDADAEEIEDISDEAIVVRHRKSEIDEHKKYLNYYNSLSKASRSSRTRRADSSGTNTPDNPLSPRPSESLLECSPVGSPDTPLTPQYELIAENPSTVLTLSLSSLKSSLLKTDHHLSLESEELNNSSNCNLSSLKCQPKTLSAPPSSCVLESSEAPLPALRTRRSHSTNITNLAHPLEKPRLSSLSEEQSEKERISPFPSRNFPLKENEYLDLVCVNDNDSNNNKNSNTNNNDSGDEEGENSFGIYGQSEERESTCTSNHRNTAIEMAEKKDCKIDHFCIDEESGRGSPLSELTDSAPEQEEEGSWEEGASATPPDWTISAVNDQCGGFVLTVQKN</sequence>
<dbReference type="PROSITE" id="PS52052">
    <property type="entry name" value="PEHE"/>
    <property type="match status" value="1"/>
</dbReference>
<feature type="domain" description="PEHE" evidence="2">
    <location>
        <begin position="363"/>
        <end position="493"/>
    </location>
</feature>
<feature type="compositionally biased region" description="Basic residues" evidence="1">
    <location>
        <begin position="237"/>
        <end position="254"/>
    </location>
</feature>
<feature type="compositionally biased region" description="Acidic residues" evidence="1">
    <location>
        <begin position="275"/>
        <end position="285"/>
    </location>
</feature>
<dbReference type="SMART" id="SM01300">
    <property type="entry name" value="PEHE"/>
    <property type="match status" value="1"/>
</dbReference>
<name>A0A5N5TPQ4_9CRUS</name>
<dbReference type="GO" id="GO:0035035">
    <property type="term" value="F:histone acetyltransferase binding"/>
    <property type="evidence" value="ECO:0007669"/>
    <property type="project" value="TreeGrafter"/>
</dbReference>
<dbReference type="Proteomes" id="UP000326759">
    <property type="component" value="Unassembled WGS sequence"/>
</dbReference>
<feature type="region of interest" description="Disordered" evidence="1">
    <location>
        <begin position="598"/>
        <end position="625"/>
    </location>
</feature>
<dbReference type="Gene3D" id="6.10.250.3170">
    <property type="match status" value="1"/>
</dbReference>
<feature type="compositionally biased region" description="Low complexity" evidence="1">
    <location>
        <begin position="599"/>
        <end position="615"/>
    </location>
</feature>
<comment type="caution">
    <text evidence="3">The sequence shown here is derived from an EMBL/GenBank/DDBJ whole genome shotgun (WGS) entry which is preliminary data.</text>
</comment>
<proteinExistence type="predicted"/>